<dbReference type="SMART" id="SM00516">
    <property type="entry name" value="SEC14"/>
    <property type="match status" value="1"/>
</dbReference>
<dbReference type="SUPFAM" id="SSF74924">
    <property type="entry name" value="Cap-Gly domain"/>
    <property type="match status" value="1"/>
</dbReference>
<dbReference type="EMBL" id="FR799573">
    <property type="protein sequence ID" value="CBZ25901.1"/>
    <property type="molecule type" value="Genomic_DNA"/>
</dbReference>
<dbReference type="SMART" id="SM01052">
    <property type="entry name" value="CAP_GLY"/>
    <property type="match status" value="1"/>
</dbReference>
<reference evidence="4 5" key="1">
    <citation type="journal article" date="2011" name="Genome Res.">
        <title>Chromosome and gene copy number variation allow major structural change between species and strains of Leishmania.</title>
        <authorList>
            <person name="Rogers M.B."/>
            <person name="Hilley J.D."/>
            <person name="Dickens N.J."/>
            <person name="Wilkes J."/>
            <person name="Bates P.A."/>
            <person name="Depledge D.P."/>
            <person name="Harris D."/>
            <person name="Her Y."/>
            <person name="Herzyk P."/>
            <person name="Imamura H."/>
            <person name="Otto T.D."/>
            <person name="Sanders M."/>
            <person name="Seeger K."/>
            <person name="Dujardin J.C."/>
            <person name="Berriman M."/>
            <person name="Smith D.F."/>
            <person name="Hertz-Fowler C."/>
            <person name="Mottram J.C."/>
        </authorList>
    </citation>
    <scope>NUCLEOTIDE SEQUENCE [LARGE SCALE GENOMIC DNA]</scope>
    <source>
        <strain evidence="4 5">MHOM/GT/2001/U1103</strain>
    </source>
</reference>
<dbReference type="PhylomeDB" id="E9ASH8"/>
<feature type="domain" description="CAP-Gly" evidence="3">
    <location>
        <begin position="37"/>
        <end position="82"/>
    </location>
</feature>
<accession>E9ASH8</accession>
<protein>
    <submittedName>
        <fullName evidence="4">Sec14, cytosolic factor</fullName>
    </submittedName>
</protein>
<dbReference type="InterPro" id="IPR000938">
    <property type="entry name" value="CAP-Gly_domain"/>
</dbReference>
<dbReference type="InterPro" id="IPR001251">
    <property type="entry name" value="CRAL-TRIO_dom"/>
</dbReference>
<dbReference type="GeneID" id="13448169"/>
<evidence type="ECO:0000259" key="2">
    <source>
        <dbReference type="PROSITE" id="PS50191"/>
    </source>
</evidence>
<feature type="domain" description="CRAL-TRIO" evidence="2">
    <location>
        <begin position="150"/>
        <end position="322"/>
    </location>
</feature>
<evidence type="ECO:0000313" key="5">
    <source>
        <dbReference type="Proteomes" id="UP000007259"/>
    </source>
</evidence>
<name>E9ASH8_LEIMU</name>
<dbReference type="InterPro" id="IPR036273">
    <property type="entry name" value="CRAL/TRIO_N_dom_sf"/>
</dbReference>
<dbReference type="VEuPathDB" id="TriTrypDB:LmxM.36.0581"/>
<dbReference type="PROSITE" id="PS50245">
    <property type="entry name" value="CAP_GLY_2"/>
    <property type="match status" value="1"/>
</dbReference>
<dbReference type="Proteomes" id="UP000007259">
    <property type="component" value="Chromosome 20"/>
</dbReference>
<dbReference type="AlphaFoldDB" id="E9ASH8"/>
<dbReference type="GO" id="GO:0005737">
    <property type="term" value="C:cytoplasm"/>
    <property type="evidence" value="ECO:0007669"/>
    <property type="project" value="TreeGrafter"/>
</dbReference>
<dbReference type="OrthoDB" id="1434354at2759"/>
<dbReference type="InterPro" id="IPR036865">
    <property type="entry name" value="CRAL-TRIO_dom_sf"/>
</dbReference>
<dbReference type="PROSITE" id="PS50191">
    <property type="entry name" value="CRAL_TRIO"/>
    <property type="match status" value="1"/>
</dbReference>
<evidence type="ECO:0000313" key="4">
    <source>
        <dbReference type="EMBL" id="CBZ25901.1"/>
    </source>
</evidence>
<evidence type="ECO:0000259" key="3">
    <source>
        <dbReference type="PROSITE" id="PS50245"/>
    </source>
</evidence>
<proteinExistence type="predicted"/>
<sequence>MGATPLTFDDAKVGMRVQDYWGCCGTLRWMGKLENDNSPNKETGKFFGIEYNDESDNPLRSNGTWNGRKYFECGPRKGLLVKVGQVYAEINTERVAMLRERFGDRVATWHDFELVKFCIAQRFDMEKVYEMLERHLQWRERFQPCADEYFPQAIREDYPCGYTGTTDYDENLIYCERPGNAGRCHASEFVRKHTLPVIARWHACVIEMGIARMRPTNYRSKRVCCIVDLLDVKAMPRSMIGFAQTLAAVKQDNYPENLGRIFIVNCPTLFCFAWKLLKIFIDERTNKKINFCAPNKAVEAMLAVMRKEDIPNFCGGPSNKWMETANGIIGSTNPKMVYKDEDYNLPKMTGEELNEMQLRADSESPLRSLRGGEAPTTTRSIGPATVPASFTPTSSPKLPVEPKTTSKAQSSSDAASDNK</sequence>
<dbReference type="InterPro" id="IPR036859">
    <property type="entry name" value="CAP-Gly_dom_sf"/>
</dbReference>
<dbReference type="SUPFAM" id="SSF46938">
    <property type="entry name" value="CRAL/TRIO N-terminal domain"/>
    <property type="match status" value="1"/>
</dbReference>
<dbReference type="InterPro" id="IPR051064">
    <property type="entry name" value="SEC14/CRAL-TRIO_domain"/>
</dbReference>
<keyword evidence="5" id="KW-1185">Reference proteome</keyword>
<gene>
    <name evidence="4" type="ORF">LMXM_36_0581</name>
</gene>
<dbReference type="PANTHER" id="PTHR23324:SF83">
    <property type="entry name" value="SEC14-LIKE PROTEIN 2"/>
    <property type="match status" value="1"/>
</dbReference>
<dbReference type="Gene3D" id="3.40.525.10">
    <property type="entry name" value="CRAL-TRIO lipid binding domain"/>
    <property type="match status" value="1"/>
</dbReference>
<dbReference type="Gene3D" id="2.30.30.190">
    <property type="entry name" value="CAP Gly-rich-like domain"/>
    <property type="match status" value="1"/>
</dbReference>
<dbReference type="OMA" id="YCERPGN"/>
<dbReference type="CDD" id="cd00170">
    <property type="entry name" value="SEC14"/>
    <property type="match status" value="1"/>
</dbReference>
<feature type="region of interest" description="Disordered" evidence="1">
    <location>
        <begin position="357"/>
        <end position="419"/>
    </location>
</feature>
<evidence type="ECO:0000256" key="1">
    <source>
        <dbReference type="SAM" id="MobiDB-lite"/>
    </source>
</evidence>
<dbReference type="KEGG" id="lmi:LMXM_36_0581"/>
<organism evidence="4 5">
    <name type="scientific">Leishmania mexicana (strain MHOM/GT/2001/U1103)</name>
    <dbReference type="NCBI Taxonomy" id="929439"/>
    <lineage>
        <taxon>Eukaryota</taxon>
        <taxon>Discoba</taxon>
        <taxon>Euglenozoa</taxon>
        <taxon>Kinetoplastea</taxon>
        <taxon>Metakinetoplastina</taxon>
        <taxon>Trypanosomatida</taxon>
        <taxon>Trypanosomatidae</taxon>
        <taxon>Leishmaniinae</taxon>
        <taxon>Leishmania</taxon>
    </lineage>
</organism>
<dbReference type="PANTHER" id="PTHR23324">
    <property type="entry name" value="SEC14 RELATED PROTEIN"/>
    <property type="match status" value="1"/>
</dbReference>
<dbReference type="Pfam" id="PF00650">
    <property type="entry name" value="CRAL_TRIO"/>
    <property type="match status" value="1"/>
</dbReference>
<dbReference type="SUPFAM" id="SSF52087">
    <property type="entry name" value="CRAL/TRIO domain"/>
    <property type="match status" value="1"/>
</dbReference>
<feature type="compositionally biased region" description="Low complexity" evidence="1">
    <location>
        <begin position="403"/>
        <end position="419"/>
    </location>
</feature>
<dbReference type="RefSeq" id="XP_003874403.1">
    <property type="nucleotide sequence ID" value="XM_003874354.1"/>
</dbReference>
<dbReference type="Pfam" id="PF01302">
    <property type="entry name" value="CAP_GLY"/>
    <property type="match status" value="1"/>
</dbReference>